<evidence type="ECO:0000259" key="5">
    <source>
        <dbReference type="PROSITE" id="PS51123"/>
    </source>
</evidence>
<proteinExistence type="predicted"/>
<dbReference type="InterPro" id="IPR036737">
    <property type="entry name" value="OmpA-like_sf"/>
</dbReference>
<reference evidence="6" key="2">
    <citation type="submission" date="2021-08" db="EMBL/GenBank/DDBJ databases">
        <authorList>
            <person name="Tani A."/>
            <person name="Ola A."/>
            <person name="Ogura Y."/>
            <person name="Katsura K."/>
            <person name="Hayashi T."/>
        </authorList>
    </citation>
    <scope>NUCLEOTIDE SEQUENCE</scope>
    <source>
        <strain evidence="6">DSM 17168</strain>
    </source>
</reference>
<dbReference type="PANTHER" id="PTHR30329">
    <property type="entry name" value="STATOR ELEMENT OF FLAGELLAR MOTOR COMPLEX"/>
    <property type="match status" value="1"/>
</dbReference>
<evidence type="ECO:0000256" key="3">
    <source>
        <dbReference type="ARBA" id="ARBA00023237"/>
    </source>
</evidence>
<dbReference type="InterPro" id="IPR050330">
    <property type="entry name" value="Bact_OuterMem_StrucFunc"/>
</dbReference>
<evidence type="ECO:0000313" key="7">
    <source>
        <dbReference type="Proteomes" id="UP001055153"/>
    </source>
</evidence>
<keyword evidence="3" id="KW-0998">Cell outer membrane</keyword>
<dbReference type="PRINTS" id="PR01021">
    <property type="entry name" value="OMPADOMAIN"/>
</dbReference>
<organism evidence="6 7">
    <name type="scientific">Methylobacterium isbiliense</name>
    <dbReference type="NCBI Taxonomy" id="315478"/>
    <lineage>
        <taxon>Bacteria</taxon>
        <taxon>Pseudomonadati</taxon>
        <taxon>Pseudomonadota</taxon>
        <taxon>Alphaproteobacteria</taxon>
        <taxon>Hyphomicrobiales</taxon>
        <taxon>Methylobacteriaceae</taxon>
        <taxon>Methylobacterium</taxon>
    </lineage>
</organism>
<gene>
    <name evidence="6" type="primary">pal_3</name>
    <name evidence="6" type="ORF">GMJLKIPL_1255</name>
</gene>
<dbReference type="InterPro" id="IPR006665">
    <property type="entry name" value="OmpA-like"/>
</dbReference>
<evidence type="ECO:0000256" key="4">
    <source>
        <dbReference type="PROSITE-ProRule" id="PRU00473"/>
    </source>
</evidence>
<sequence>MSGSTGLPIPRVHTPRVLLGLIVACAALTGSALGARAQSVTEEDILRALLPPAPTRSLSTAIRNGADEPRLEAFRNRTSFSALEREQLAAVSDGRPHIDLDVPFAFNSSRLDAKALPVVKMLGATLARRELAGHTILIAGHTDGKGSDRGNQVLSERRALAVKRYIVENYGVPAANLISIGYGKSRPKDPADPLAAKNRRVVAVNLSSVKSASRE</sequence>
<evidence type="ECO:0000256" key="1">
    <source>
        <dbReference type="ARBA" id="ARBA00004442"/>
    </source>
</evidence>
<dbReference type="InterPro" id="IPR006664">
    <property type="entry name" value="OMP_bac"/>
</dbReference>
<keyword evidence="7" id="KW-1185">Reference proteome</keyword>
<dbReference type="PANTHER" id="PTHR30329:SF21">
    <property type="entry name" value="LIPOPROTEIN YIAD-RELATED"/>
    <property type="match status" value="1"/>
</dbReference>
<dbReference type="PROSITE" id="PS51123">
    <property type="entry name" value="OMPA_2"/>
    <property type="match status" value="1"/>
</dbReference>
<dbReference type="Pfam" id="PF00691">
    <property type="entry name" value="OmpA"/>
    <property type="match status" value="1"/>
</dbReference>
<dbReference type="SUPFAM" id="SSF103088">
    <property type="entry name" value="OmpA-like"/>
    <property type="match status" value="1"/>
</dbReference>
<comment type="caution">
    <text evidence="6">The sequence shown here is derived from an EMBL/GenBank/DDBJ whole genome shotgun (WGS) entry which is preliminary data.</text>
</comment>
<dbReference type="CDD" id="cd07185">
    <property type="entry name" value="OmpA_C-like"/>
    <property type="match status" value="1"/>
</dbReference>
<keyword evidence="2 4" id="KW-0472">Membrane</keyword>
<feature type="domain" description="OmpA-like" evidence="5">
    <location>
        <begin position="91"/>
        <end position="209"/>
    </location>
</feature>
<dbReference type="Proteomes" id="UP001055153">
    <property type="component" value="Unassembled WGS sequence"/>
</dbReference>
<keyword evidence="6" id="KW-0449">Lipoprotein</keyword>
<reference evidence="6" key="1">
    <citation type="journal article" date="2021" name="Front. Microbiol.">
        <title>Comprehensive Comparative Genomics and Phenotyping of Methylobacterium Species.</title>
        <authorList>
            <person name="Alessa O."/>
            <person name="Ogura Y."/>
            <person name="Fujitani Y."/>
            <person name="Takami H."/>
            <person name="Hayashi T."/>
            <person name="Sahin N."/>
            <person name="Tani A."/>
        </authorList>
    </citation>
    <scope>NUCLEOTIDE SEQUENCE</scope>
    <source>
        <strain evidence="6">DSM 17168</strain>
    </source>
</reference>
<dbReference type="Gene3D" id="3.30.1330.60">
    <property type="entry name" value="OmpA-like domain"/>
    <property type="match status" value="1"/>
</dbReference>
<comment type="subcellular location">
    <subcellularLocation>
        <location evidence="1">Cell outer membrane</location>
    </subcellularLocation>
</comment>
<evidence type="ECO:0000256" key="2">
    <source>
        <dbReference type="ARBA" id="ARBA00023136"/>
    </source>
</evidence>
<dbReference type="EMBL" id="BPQQ01000014">
    <property type="protein sequence ID" value="GJD99339.1"/>
    <property type="molecule type" value="Genomic_DNA"/>
</dbReference>
<accession>A0ABQ4S867</accession>
<protein>
    <submittedName>
        <fullName evidence="6">Peptidoglycan-associated lipoprotein</fullName>
    </submittedName>
</protein>
<evidence type="ECO:0000313" key="6">
    <source>
        <dbReference type="EMBL" id="GJD99339.1"/>
    </source>
</evidence>
<name>A0ABQ4S867_9HYPH</name>